<dbReference type="EC" id="4.2.1.20" evidence="9"/>
<dbReference type="HOGENOM" id="CLU_016734_0_0_9"/>
<dbReference type="InterPro" id="IPR013785">
    <property type="entry name" value="Aldolase_TIM"/>
</dbReference>
<organism evidence="11 12">
    <name type="scientific">Evansella cellulosilytica (strain ATCC 21833 / DSM 2522 / FERM P-1141 / JCM 9156 / N-4)</name>
    <name type="common">Bacillus cellulosilyticus</name>
    <dbReference type="NCBI Taxonomy" id="649639"/>
    <lineage>
        <taxon>Bacteria</taxon>
        <taxon>Bacillati</taxon>
        <taxon>Bacillota</taxon>
        <taxon>Bacilli</taxon>
        <taxon>Bacillales</taxon>
        <taxon>Bacillaceae</taxon>
        <taxon>Evansella</taxon>
    </lineage>
</organism>
<reference evidence="11" key="1">
    <citation type="submission" date="2010-12" db="EMBL/GenBank/DDBJ databases">
        <title>Complete sequence of Bacillus cellulosilyticus DSM 2522.</title>
        <authorList>
            <consortium name="US DOE Joint Genome Institute"/>
            <person name="Lucas S."/>
            <person name="Copeland A."/>
            <person name="Lapidus A."/>
            <person name="Cheng J.-F."/>
            <person name="Bruce D."/>
            <person name="Goodwin L."/>
            <person name="Pitluck S."/>
            <person name="Chertkov O."/>
            <person name="Detter J.C."/>
            <person name="Han C."/>
            <person name="Tapia R."/>
            <person name="Land M."/>
            <person name="Hauser L."/>
            <person name="Jeffries C."/>
            <person name="Kyrpides N."/>
            <person name="Ivanova N."/>
            <person name="Mikhailova N."/>
            <person name="Brumm P."/>
            <person name="Mead D."/>
            <person name="Woyke T."/>
        </authorList>
    </citation>
    <scope>NUCLEOTIDE SEQUENCE [LARGE SCALE GENOMIC DNA]</scope>
    <source>
        <strain evidence="11">DSM 2522</strain>
    </source>
</reference>
<keyword evidence="5 9" id="KW-0822">Tryptophan biosynthesis</keyword>
<dbReference type="Gene3D" id="3.20.20.70">
    <property type="entry name" value="Aldolase class I"/>
    <property type="match status" value="1"/>
</dbReference>
<dbReference type="CDD" id="cd04724">
    <property type="entry name" value="Tryptophan_synthase_alpha"/>
    <property type="match status" value="1"/>
</dbReference>
<accession>E6TZG8</accession>
<evidence type="ECO:0000256" key="1">
    <source>
        <dbReference type="ARBA" id="ARBA00003365"/>
    </source>
</evidence>
<dbReference type="InterPro" id="IPR002028">
    <property type="entry name" value="Trp_synthase_suA"/>
</dbReference>
<dbReference type="RefSeq" id="WP_013488478.1">
    <property type="nucleotide sequence ID" value="NC_014829.1"/>
</dbReference>
<keyword evidence="12" id="KW-1185">Reference proteome</keyword>
<gene>
    <name evidence="9" type="primary">trpA</name>
    <name evidence="11" type="ordered locus">Bcell_1880</name>
</gene>
<evidence type="ECO:0000313" key="11">
    <source>
        <dbReference type="EMBL" id="ADU30142.1"/>
    </source>
</evidence>
<dbReference type="PANTHER" id="PTHR43406">
    <property type="entry name" value="TRYPTOPHAN SYNTHASE, ALPHA CHAIN"/>
    <property type="match status" value="1"/>
</dbReference>
<dbReference type="Proteomes" id="UP000001401">
    <property type="component" value="Chromosome"/>
</dbReference>
<sequence length="265" mass="28936">MNRLLKEDFQSKRNKFVPYIMAGDPSMEATIDIALALQDAGVDAIEWGIPFSDPLADGPVIQAAGERARSNGMNIIKAIEGVKEARRKGLTIPVILFTYVNPVLAYGEDNLIEEMKSADIDGLLIPDLPIEESEKIRISCKDNGISFISLVTLSSKSRLEKICTQGDGFIYFVSSLGVTGTRNQFSEDLSSSIAAVKEFTSVPVLIGFGISKKEHVQSFNQISDGVIVGSALVSFIGTRNQELLCENDRKKAVDDIKEFVVELIS</sequence>
<dbReference type="Pfam" id="PF00290">
    <property type="entry name" value="Trp_syntA"/>
    <property type="match status" value="1"/>
</dbReference>
<dbReference type="OrthoDB" id="9804578at2"/>
<evidence type="ECO:0000256" key="7">
    <source>
        <dbReference type="ARBA" id="ARBA00023239"/>
    </source>
</evidence>
<dbReference type="HAMAP" id="MF_00131">
    <property type="entry name" value="Trp_synth_alpha"/>
    <property type="match status" value="1"/>
</dbReference>
<comment type="similarity">
    <text evidence="9 10">Belongs to the TrpA family.</text>
</comment>
<feature type="active site" description="Proton acceptor" evidence="9">
    <location>
        <position position="57"/>
    </location>
</feature>
<evidence type="ECO:0000256" key="2">
    <source>
        <dbReference type="ARBA" id="ARBA00004733"/>
    </source>
</evidence>
<dbReference type="PANTHER" id="PTHR43406:SF1">
    <property type="entry name" value="TRYPTOPHAN SYNTHASE ALPHA CHAIN, CHLOROPLASTIC"/>
    <property type="match status" value="1"/>
</dbReference>
<feature type="active site" description="Proton acceptor" evidence="9">
    <location>
        <position position="46"/>
    </location>
</feature>
<dbReference type="AlphaFoldDB" id="E6TZG8"/>
<dbReference type="SUPFAM" id="SSF51366">
    <property type="entry name" value="Ribulose-phoshate binding barrel"/>
    <property type="match status" value="1"/>
</dbReference>
<dbReference type="NCBIfam" id="TIGR00262">
    <property type="entry name" value="trpA"/>
    <property type="match status" value="1"/>
</dbReference>
<proteinExistence type="inferred from homology"/>
<keyword evidence="6 9" id="KW-0057">Aromatic amino acid biosynthesis</keyword>
<comment type="function">
    <text evidence="1 9">The alpha subunit is responsible for the aldol cleavage of indoleglycerol phosphate to indole and glyceraldehyde 3-phosphate.</text>
</comment>
<evidence type="ECO:0000256" key="3">
    <source>
        <dbReference type="ARBA" id="ARBA00011270"/>
    </source>
</evidence>
<dbReference type="UniPathway" id="UPA00035">
    <property type="reaction ID" value="UER00044"/>
</dbReference>
<name>E6TZG8_EVAC2</name>
<evidence type="ECO:0000256" key="5">
    <source>
        <dbReference type="ARBA" id="ARBA00022822"/>
    </source>
</evidence>
<evidence type="ECO:0000313" key="12">
    <source>
        <dbReference type="Proteomes" id="UP000001401"/>
    </source>
</evidence>
<dbReference type="GO" id="GO:0004834">
    <property type="term" value="F:tryptophan synthase activity"/>
    <property type="evidence" value="ECO:0007669"/>
    <property type="project" value="UniProtKB-UniRule"/>
</dbReference>
<evidence type="ECO:0000256" key="4">
    <source>
        <dbReference type="ARBA" id="ARBA00022605"/>
    </source>
</evidence>
<dbReference type="EMBL" id="CP002394">
    <property type="protein sequence ID" value="ADU30142.1"/>
    <property type="molecule type" value="Genomic_DNA"/>
</dbReference>
<evidence type="ECO:0000256" key="6">
    <source>
        <dbReference type="ARBA" id="ARBA00023141"/>
    </source>
</evidence>
<comment type="catalytic activity">
    <reaction evidence="8 9">
        <text>(1S,2R)-1-C-(indol-3-yl)glycerol 3-phosphate + L-serine = D-glyceraldehyde 3-phosphate + L-tryptophan + H2O</text>
        <dbReference type="Rhea" id="RHEA:10532"/>
        <dbReference type="ChEBI" id="CHEBI:15377"/>
        <dbReference type="ChEBI" id="CHEBI:33384"/>
        <dbReference type="ChEBI" id="CHEBI:57912"/>
        <dbReference type="ChEBI" id="CHEBI:58866"/>
        <dbReference type="ChEBI" id="CHEBI:59776"/>
        <dbReference type="EC" id="4.2.1.20"/>
    </reaction>
</comment>
<evidence type="ECO:0000256" key="10">
    <source>
        <dbReference type="RuleBase" id="RU003662"/>
    </source>
</evidence>
<dbReference type="FunFam" id="3.20.20.70:FF:000037">
    <property type="entry name" value="Tryptophan synthase alpha chain"/>
    <property type="match status" value="1"/>
</dbReference>
<protein>
    <recommendedName>
        <fullName evidence="9">Tryptophan synthase alpha chain</fullName>
        <ecNumber evidence="9">4.2.1.20</ecNumber>
    </recommendedName>
</protein>
<dbReference type="GO" id="GO:0005829">
    <property type="term" value="C:cytosol"/>
    <property type="evidence" value="ECO:0007669"/>
    <property type="project" value="TreeGrafter"/>
</dbReference>
<comment type="pathway">
    <text evidence="2 9">Amino-acid biosynthesis; L-tryptophan biosynthesis; L-tryptophan from chorismate: step 5/5.</text>
</comment>
<dbReference type="KEGG" id="bco:Bcell_1880"/>
<evidence type="ECO:0000256" key="9">
    <source>
        <dbReference type="HAMAP-Rule" id="MF_00131"/>
    </source>
</evidence>
<dbReference type="InterPro" id="IPR011060">
    <property type="entry name" value="RibuloseP-bd_barrel"/>
</dbReference>
<dbReference type="STRING" id="649639.Bcell_1880"/>
<comment type="subunit">
    <text evidence="3 9">Tetramer of two alpha and two beta chains.</text>
</comment>
<keyword evidence="7 9" id="KW-0456">Lyase</keyword>
<dbReference type="eggNOG" id="COG0159">
    <property type="taxonomic scope" value="Bacteria"/>
</dbReference>
<keyword evidence="4 9" id="KW-0028">Amino-acid biosynthesis</keyword>
<evidence type="ECO:0000256" key="8">
    <source>
        <dbReference type="ARBA" id="ARBA00049047"/>
    </source>
</evidence>